<evidence type="ECO:0000313" key="7">
    <source>
        <dbReference type="Proteomes" id="UP000268321"/>
    </source>
</evidence>
<dbReference type="GO" id="GO:0005886">
    <property type="term" value="C:plasma membrane"/>
    <property type="evidence" value="ECO:0007669"/>
    <property type="project" value="TreeGrafter"/>
</dbReference>
<dbReference type="GO" id="GO:0000324">
    <property type="term" value="C:fungal-type vacuole"/>
    <property type="evidence" value="ECO:0007669"/>
    <property type="project" value="TreeGrafter"/>
</dbReference>
<dbReference type="EMBL" id="ML004433">
    <property type="protein sequence ID" value="RKP32172.1"/>
    <property type="molecule type" value="Genomic_DNA"/>
</dbReference>
<evidence type="ECO:0000256" key="3">
    <source>
        <dbReference type="ARBA" id="ARBA00022989"/>
    </source>
</evidence>
<dbReference type="PANTHER" id="PTHR23502:SF34">
    <property type="entry name" value="PROTEIN HOL1"/>
    <property type="match status" value="1"/>
</dbReference>
<feature type="transmembrane region" description="Helical" evidence="5">
    <location>
        <begin position="85"/>
        <end position="105"/>
    </location>
</feature>
<evidence type="ECO:0000256" key="5">
    <source>
        <dbReference type="SAM" id="Phobius"/>
    </source>
</evidence>
<evidence type="ECO:0000256" key="4">
    <source>
        <dbReference type="ARBA" id="ARBA00023136"/>
    </source>
</evidence>
<dbReference type="SUPFAM" id="SSF103473">
    <property type="entry name" value="MFS general substrate transporter"/>
    <property type="match status" value="1"/>
</dbReference>
<feature type="transmembrane region" description="Helical" evidence="5">
    <location>
        <begin position="112"/>
        <end position="130"/>
    </location>
</feature>
<feature type="transmembrane region" description="Helical" evidence="5">
    <location>
        <begin position="45"/>
        <end position="65"/>
    </location>
</feature>
<feature type="transmembrane region" description="Helical" evidence="5">
    <location>
        <begin position="353"/>
        <end position="380"/>
    </location>
</feature>
<comment type="subcellular location">
    <subcellularLocation>
        <location evidence="1">Membrane</location>
        <topology evidence="1">Multi-pass membrane protein</topology>
    </subcellularLocation>
</comment>
<dbReference type="InterPro" id="IPR036259">
    <property type="entry name" value="MFS_trans_sf"/>
</dbReference>
<proteinExistence type="predicted"/>
<protein>
    <submittedName>
        <fullName evidence="6">MFS general substrate transporter</fullName>
    </submittedName>
</protein>
<dbReference type="PANTHER" id="PTHR23502">
    <property type="entry name" value="MAJOR FACILITATOR SUPERFAMILY"/>
    <property type="match status" value="1"/>
</dbReference>
<keyword evidence="4 5" id="KW-0472">Membrane</keyword>
<keyword evidence="3 5" id="KW-1133">Transmembrane helix</keyword>
<accession>A0A4P9ZI80</accession>
<dbReference type="GO" id="GO:0022857">
    <property type="term" value="F:transmembrane transporter activity"/>
    <property type="evidence" value="ECO:0007669"/>
    <property type="project" value="TreeGrafter"/>
</dbReference>
<dbReference type="OrthoDB" id="5215911at2759"/>
<organism evidence="6 7">
    <name type="scientific">Metschnikowia bicuspidata</name>
    <dbReference type="NCBI Taxonomy" id="27322"/>
    <lineage>
        <taxon>Eukaryota</taxon>
        <taxon>Fungi</taxon>
        <taxon>Dikarya</taxon>
        <taxon>Ascomycota</taxon>
        <taxon>Saccharomycotina</taxon>
        <taxon>Pichiomycetes</taxon>
        <taxon>Metschnikowiaceae</taxon>
        <taxon>Metschnikowia</taxon>
    </lineage>
</organism>
<gene>
    <name evidence="6" type="ORF">METBISCDRAFT_29720</name>
</gene>
<feature type="transmembrane region" description="Helical" evidence="5">
    <location>
        <begin position="321"/>
        <end position="341"/>
    </location>
</feature>
<dbReference type="Gene3D" id="1.20.1250.20">
    <property type="entry name" value="MFS general substrate transporter like domains"/>
    <property type="match status" value="1"/>
</dbReference>
<dbReference type="AlphaFoldDB" id="A0A4P9ZI80"/>
<reference evidence="7" key="1">
    <citation type="journal article" date="2018" name="Nat. Microbiol.">
        <title>Leveraging single-cell genomics to expand the fungal tree of life.</title>
        <authorList>
            <person name="Ahrendt S.R."/>
            <person name="Quandt C.A."/>
            <person name="Ciobanu D."/>
            <person name="Clum A."/>
            <person name="Salamov A."/>
            <person name="Andreopoulos B."/>
            <person name="Cheng J.F."/>
            <person name="Woyke T."/>
            <person name="Pelin A."/>
            <person name="Henrissat B."/>
            <person name="Reynolds N.K."/>
            <person name="Benny G.L."/>
            <person name="Smith M.E."/>
            <person name="James T.Y."/>
            <person name="Grigoriev I.V."/>
        </authorList>
    </citation>
    <scope>NUCLEOTIDE SEQUENCE [LARGE SCALE GENOMIC DNA]</scope>
    <source>
        <strain evidence="7">Baker2002</strain>
    </source>
</reference>
<evidence type="ECO:0000256" key="1">
    <source>
        <dbReference type="ARBA" id="ARBA00004141"/>
    </source>
</evidence>
<feature type="transmembrane region" description="Helical" evidence="5">
    <location>
        <begin position="400"/>
        <end position="433"/>
    </location>
</feature>
<dbReference type="Proteomes" id="UP000268321">
    <property type="component" value="Unassembled WGS sequence"/>
</dbReference>
<sequence length="462" mass="51475">MSKKSSCFVPGKVNIYQFAAEQGDSHLKTHKNIILVPQPSDSKKLWNFLVLAVITGFTAVTSNDAGAAQDFLNLTYGITYGQANIAARVLFAAIGWNIFLLTPMASLHGRRISYFFCIFLGLCGAVWFALTTNTTSIILSQMLVGVSEACAEAHVQQSLIDITFLGPLFAGFIVEYAGFAWVGWIDMLISFVFLVVIAFGMHETIFHRDKYNMEEMAFVKKGCDEDVLLKSLDSGLLSLNNVEALLACLFDADEPPDGYWKQMRLVNPVLNLVGIGFKQYVSRLVVLFRVFTFLPVIFSGLVWGMQDALLTFYLTVKKIRALLGCVYAGTVSDWFTIWMAKKNNGVQEAEFRFYFLIIPAMHCPLATYFGFGLIGVGFGASGDVAMGYLMDAYPDMVVEMMAGVSVININIKTFVILAAITLVIMGSAIPFIIYGKRIRRWTKPQYLTYCLLRDHLYRVSTS</sequence>
<feature type="transmembrane region" description="Helical" evidence="5">
    <location>
        <begin position="286"/>
        <end position="306"/>
    </location>
</feature>
<keyword evidence="7" id="KW-1185">Reference proteome</keyword>
<keyword evidence="2 5" id="KW-0812">Transmembrane</keyword>
<feature type="transmembrane region" description="Helical" evidence="5">
    <location>
        <begin position="188"/>
        <end position="206"/>
    </location>
</feature>
<evidence type="ECO:0000313" key="6">
    <source>
        <dbReference type="EMBL" id="RKP32172.1"/>
    </source>
</evidence>
<name>A0A4P9ZI80_9ASCO</name>
<evidence type="ECO:0000256" key="2">
    <source>
        <dbReference type="ARBA" id="ARBA00022692"/>
    </source>
</evidence>